<keyword evidence="2" id="KW-0472">Membrane</keyword>
<accession>Q4SY08</accession>
<proteinExistence type="inferred from homology"/>
<name>Q4SY08_TETNG</name>
<evidence type="ECO:0000256" key="1">
    <source>
        <dbReference type="ARBA" id="ARBA00005431"/>
    </source>
</evidence>
<dbReference type="EMBL" id="CAAE01012247">
    <property type="protein sequence ID" value="CAF94474.1"/>
    <property type="molecule type" value="Genomic_DNA"/>
</dbReference>
<dbReference type="KEGG" id="tng:GSTEN00010567G001"/>
<reference evidence="4" key="2">
    <citation type="submission" date="2004-02" db="EMBL/GenBank/DDBJ databases">
        <authorList>
            <consortium name="Genoscope"/>
            <consortium name="Whitehead Institute Centre for Genome Research"/>
        </authorList>
    </citation>
    <scope>NUCLEOTIDE SEQUENCE</scope>
</reference>
<dbReference type="InterPro" id="IPR057106">
    <property type="entry name" value="NXPE4_C"/>
</dbReference>
<organism evidence="4">
    <name type="scientific">Tetraodon nigroviridis</name>
    <name type="common">Spotted green pufferfish</name>
    <name type="synonym">Chelonodon nigroviridis</name>
    <dbReference type="NCBI Taxonomy" id="99883"/>
    <lineage>
        <taxon>Eukaryota</taxon>
        <taxon>Metazoa</taxon>
        <taxon>Chordata</taxon>
        <taxon>Craniata</taxon>
        <taxon>Vertebrata</taxon>
        <taxon>Euteleostomi</taxon>
        <taxon>Actinopterygii</taxon>
        <taxon>Neopterygii</taxon>
        <taxon>Teleostei</taxon>
        <taxon>Neoteleostei</taxon>
        <taxon>Acanthomorphata</taxon>
        <taxon>Eupercaria</taxon>
        <taxon>Tetraodontiformes</taxon>
        <taxon>Tetradontoidea</taxon>
        <taxon>Tetraodontidae</taxon>
        <taxon>Tetraodon</taxon>
    </lineage>
</organism>
<dbReference type="GO" id="GO:0007399">
    <property type="term" value="P:nervous system development"/>
    <property type="evidence" value="ECO:0007669"/>
    <property type="project" value="UniProtKB-ARBA"/>
</dbReference>
<evidence type="ECO:0000256" key="2">
    <source>
        <dbReference type="SAM" id="Phobius"/>
    </source>
</evidence>
<dbReference type="InterPro" id="IPR014756">
    <property type="entry name" value="Ig_E-set"/>
</dbReference>
<comment type="caution">
    <text evidence="4">The sequence shown here is derived from an EMBL/GenBank/DDBJ whole genome shotgun (WGS) entry which is preliminary data.</text>
</comment>
<dbReference type="Pfam" id="PF24536">
    <property type="entry name" value="NXPE4_C"/>
    <property type="match status" value="2"/>
</dbReference>
<dbReference type="Pfam" id="PF06312">
    <property type="entry name" value="Neurexophilin"/>
    <property type="match status" value="1"/>
</dbReference>
<dbReference type="PANTHER" id="PTHR16165">
    <property type="entry name" value="NXPE FAMILY MEMBER"/>
    <property type="match status" value="1"/>
</dbReference>
<reference evidence="4" key="1">
    <citation type="journal article" date="2004" name="Nature">
        <title>Genome duplication in the teleost fish Tetraodon nigroviridis reveals the early vertebrate proto-karyotype.</title>
        <authorList>
            <person name="Jaillon O."/>
            <person name="Aury J.-M."/>
            <person name="Brunet F."/>
            <person name="Petit J.-L."/>
            <person name="Stange-Thomann N."/>
            <person name="Mauceli E."/>
            <person name="Bouneau L."/>
            <person name="Fischer C."/>
            <person name="Ozouf-Costaz C."/>
            <person name="Bernot A."/>
            <person name="Nicaud S."/>
            <person name="Jaffe D."/>
            <person name="Fisher S."/>
            <person name="Lutfalla G."/>
            <person name="Dossat C."/>
            <person name="Segurens B."/>
            <person name="Dasilva C."/>
            <person name="Salanoubat M."/>
            <person name="Levy M."/>
            <person name="Boudet N."/>
            <person name="Castellano S."/>
            <person name="Anthouard V."/>
            <person name="Jubin C."/>
            <person name="Castelli V."/>
            <person name="Katinka M."/>
            <person name="Vacherie B."/>
            <person name="Biemont C."/>
            <person name="Skalli Z."/>
            <person name="Cattolico L."/>
            <person name="Poulain J."/>
            <person name="De Berardinis V."/>
            <person name="Cruaud C."/>
            <person name="Duprat S."/>
            <person name="Brottier P."/>
            <person name="Coutanceau J.-P."/>
            <person name="Gouzy J."/>
            <person name="Parra G."/>
            <person name="Lardier G."/>
            <person name="Chapple C."/>
            <person name="McKernan K.J."/>
            <person name="McEwan P."/>
            <person name="Bosak S."/>
            <person name="Kellis M."/>
            <person name="Volff J.-N."/>
            <person name="Guigo R."/>
            <person name="Zody M.C."/>
            <person name="Mesirov J."/>
            <person name="Lindblad-Toh K."/>
            <person name="Birren B."/>
            <person name="Nusbaum C."/>
            <person name="Kahn D."/>
            <person name="Robinson-Rechavi M."/>
            <person name="Laudet V."/>
            <person name="Schachter V."/>
            <person name="Quetier F."/>
            <person name="Saurin W."/>
            <person name="Scarpelli C."/>
            <person name="Wincker P."/>
            <person name="Lander E.S."/>
            <person name="Weissenbach J."/>
            <person name="Roest Crollius H."/>
        </authorList>
    </citation>
    <scope>NUCLEOTIDE SEQUENCE [LARGE SCALE GENOMIC DNA]</scope>
</reference>
<comment type="similarity">
    <text evidence="1">Belongs to the NXPE family.</text>
</comment>
<dbReference type="OrthoDB" id="5950832at2759"/>
<protein>
    <submittedName>
        <fullName evidence="4">(spotted green pufferfish) hypothetical protein</fullName>
    </submittedName>
</protein>
<dbReference type="InterPro" id="IPR026845">
    <property type="entry name" value="NXPH/NXPE"/>
</dbReference>
<sequence>MKVRTSVCSLNFLFSFLVVSVLTITLWSMNGLKLLDSLFSSASASTSQLRPTDAVANITLEFHEDHQNFCTFRPLSPEEALEEKLLLASISWPATLVLPEPVSLDQTSDPAHSAFTLLPRDGGGQWRVGDRLEVLIEMRDFRGIPKTSGGDVLLARLHDSVLGAGVAGRVVDHLNGSYSALFSLPWEGSAQVEVTLVHPSEGVTVLRRLTSEEPDRITFRSLFHSGRRSETTACNLCLRPSRQPLCNYTDPRTGEPWFCVKPRTLECRARISHAKGAFHQKLRAKEEKLFQSGVNMKVSIPAFGPDKLTILPNEKGIDMLSLNHLLEKMWQSVPDPGSNRQFNTPPAVSQCLKGKAMHFYGDSTVRQWYEHLVTTVPASSADIANELDGLIGGANTVVVIGIWSHFSTFPIQVYIRRLLSIRGAVERLLDRAPDTLVVVRAANPKALTLYETLTNSDWYSLRQNKVLRAVFGGLKVQLVDAWEMSLAHGAAPQPPPTASHRQEHDRRPVVVRVRSILQRLVRFHS</sequence>
<keyword evidence="2" id="KW-1133">Transmembrane helix</keyword>
<dbReference type="PANTHER" id="PTHR16165:SF9">
    <property type="entry name" value="NXPE FAMILY MEMBER 3"/>
    <property type="match status" value="1"/>
</dbReference>
<keyword evidence="2" id="KW-0812">Transmembrane</keyword>
<dbReference type="AlphaFoldDB" id="Q4SY08"/>
<feature type="transmembrane region" description="Helical" evidence="2">
    <location>
        <begin position="12"/>
        <end position="29"/>
    </location>
</feature>
<feature type="domain" description="NXPE C-terminal" evidence="3">
    <location>
        <begin position="382"/>
        <end position="496"/>
    </location>
</feature>
<evidence type="ECO:0000313" key="4">
    <source>
        <dbReference type="EMBL" id="CAF94474.1"/>
    </source>
</evidence>
<gene>
    <name evidence="4" type="ORF">GSTENG00010567001</name>
</gene>
<dbReference type="SUPFAM" id="SSF81296">
    <property type="entry name" value="E set domains"/>
    <property type="match status" value="1"/>
</dbReference>
<evidence type="ECO:0000259" key="3">
    <source>
        <dbReference type="Pfam" id="PF24536"/>
    </source>
</evidence>
<feature type="domain" description="NXPE C-terminal" evidence="3">
    <location>
        <begin position="341"/>
        <end position="378"/>
    </location>
</feature>